<evidence type="ECO:0000256" key="4">
    <source>
        <dbReference type="ARBA" id="ARBA00022475"/>
    </source>
</evidence>
<dbReference type="PANTHER" id="PTHR23502:SF132">
    <property type="entry name" value="POLYAMINE TRANSPORTER 2-RELATED"/>
    <property type="match status" value="1"/>
</dbReference>
<dbReference type="Gene3D" id="1.20.1720.10">
    <property type="entry name" value="Multidrug resistance protein D"/>
    <property type="match status" value="1"/>
</dbReference>
<feature type="transmembrane region" description="Helical" evidence="8">
    <location>
        <begin position="314"/>
        <end position="335"/>
    </location>
</feature>
<dbReference type="SUPFAM" id="SSF103473">
    <property type="entry name" value="MFS general substrate transporter"/>
    <property type="match status" value="1"/>
</dbReference>
<evidence type="ECO:0000256" key="7">
    <source>
        <dbReference type="ARBA" id="ARBA00023136"/>
    </source>
</evidence>
<dbReference type="Pfam" id="PF07690">
    <property type="entry name" value="MFS_1"/>
    <property type="match status" value="1"/>
</dbReference>
<dbReference type="PROSITE" id="PS50850">
    <property type="entry name" value="MFS"/>
    <property type="match status" value="1"/>
</dbReference>
<dbReference type="GO" id="GO:1990961">
    <property type="term" value="P:xenobiotic detoxification by transmembrane export across the plasma membrane"/>
    <property type="evidence" value="ECO:0007669"/>
    <property type="project" value="InterPro"/>
</dbReference>
<dbReference type="InterPro" id="IPR011701">
    <property type="entry name" value="MFS"/>
</dbReference>
<feature type="transmembrane region" description="Helical" evidence="8">
    <location>
        <begin position="347"/>
        <end position="370"/>
    </location>
</feature>
<evidence type="ECO:0000259" key="9">
    <source>
        <dbReference type="PROSITE" id="PS50850"/>
    </source>
</evidence>
<dbReference type="NCBIfam" id="TIGR00710">
    <property type="entry name" value="efflux_Bcr_CflA"/>
    <property type="match status" value="1"/>
</dbReference>
<keyword evidence="4" id="KW-1003">Cell membrane</keyword>
<evidence type="ECO:0000256" key="5">
    <source>
        <dbReference type="ARBA" id="ARBA00022692"/>
    </source>
</evidence>
<keyword evidence="8" id="KW-0997">Cell inner membrane</keyword>
<dbReference type="EMBL" id="APQG01000015">
    <property type="protein sequence ID" value="ENW00283.1"/>
    <property type="molecule type" value="Genomic_DNA"/>
</dbReference>
<dbReference type="InterPro" id="IPR036259">
    <property type="entry name" value="MFS_trans_sf"/>
</dbReference>
<keyword evidence="5 8" id="KW-0812">Transmembrane</keyword>
<dbReference type="OrthoDB" id="9814303at2"/>
<dbReference type="CDD" id="cd17320">
    <property type="entry name" value="MFS_MdfA_MDR_like"/>
    <property type="match status" value="1"/>
</dbReference>
<feature type="transmembrane region" description="Helical" evidence="8">
    <location>
        <begin position="53"/>
        <end position="72"/>
    </location>
</feature>
<dbReference type="HOGENOM" id="CLU_001265_47_0_6"/>
<dbReference type="InterPro" id="IPR004812">
    <property type="entry name" value="Efflux_drug-R_Bcr/CmlA"/>
</dbReference>
<dbReference type="GO" id="GO:0005886">
    <property type="term" value="C:plasma membrane"/>
    <property type="evidence" value="ECO:0007669"/>
    <property type="project" value="UniProtKB-SubCell"/>
</dbReference>
<feature type="transmembrane region" description="Helical" evidence="8">
    <location>
        <begin position="376"/>
        <end position="395"/>
    </location>
</feature>
<comment type="caution">
    <text evidence="10">The sequence shown here is derived from an EMBL/GenBank/DDBJ whole genome shotgun (WGS) entry which is preliminary data.</text>
</comment>
<dbReference type="GO" id="GO:0042910">
    <property type="term" value="F:xenobiotic transmembrane transporter activity"/>
    <property type="evidence" value="ECO:0007669"/>
    <property type="project" value="InterPro"/>
</dbReference>
<evidence type="ECO:0000256" key="3">
    <source>
        <dbReference type="ARBA" id="ARBA00022448"/>
    </source>
</evidence>
<feature type="transmembrane region" description="Helical" evidence="8">
    <location>
        <begin position="168"/>
        <end position="188"/>
    </location>
</feature>
<name>N9DPV9_ACIBZ</name>
<dbReference type="InterPro" id="IPR020846">
    <property type="entry name" value="MFS_dom"/>
</dbReference>
<comment type="subcellular location">
    <subcellularLocation>
        <location evidence="8">Cell inner membrane</location>
        <topology evidence="8">Multi-pass membrane protein</topology>
    </subcellularLocation>
    <subcellularLocation>
        <location evidence="1">Cell membrane</location>
        <topology evidence="1">Multi-pass membrane protein</topology>
    </subcellularLocation>
</comment>
<dbReference type="FunFam" id="1.20.1720.10:FF:000005">
    <property type="entry name" value="Bcr/CflA family efflux transporter"/>
    <property type="match status" value="1"/>
</dbReference>
<accession>N9DPV9</accession>
<evidence type="ECO:0000256" key="2">
    <source>
        <dbReference type="ARBA" id="ARBA00006236"/>
    </source>
</evidence>
<feature type="transmembrane region" description="Helical" evidence="8">
    <location>
        <begin position="138"/>
        <end position="162"/>
    </location>
</feature>
<evidence type="ECO:0000256" key="8">
    <source>
        <dbReference type="RuleBase" id="RU365088"/>
    </source>
</evidence>
<evidence type="ECO:0000256" key="1">
    <source>
        <dbReference type="ARBA" id="ARBA00004651"/>
    </source>
</evidence>
<keyword evidence="3 8" id="KW-0813">Transport</keyword>
<keyword evidence="6 8" id="KW-1133">Transmembrane helix</keyword>
<dbReference type="AlphaFoldDB" id="N9DPV9"/>
<evidence type="ECO:0000313" key="11">
    <source>
        <dbReference type="Proteomes" id="UP000013251"/>
    </source>
</evidence>
<protein>
    <recommendedName>
        <fullName evidence="8">Bcr/CflA family efflux transporter</fullName>
    </recommendedName>
</protein>
<evidence type="ECO:0000256" key="6">
    <source>
        <dbReference type="ARBA" id="ARBA00022989"/>
    </source>
</evidence>
<keyword evidence="7 8" id="KW-0472">Membrane</keyword>
<feature type="domain" description="Major facilitator superfamily (MFS) profile" evidence="9">
    <location>
        <begin position="11"/>
        <end position="403"/>
    </location>
</feature>
<feature type="transmembrane region" description="Helical" evidence="8">
    <location>
        <begin position="256"/>
        <end position="276"/>
    </location>
</feature>
<dbReference type="RefSeq" id="WP_005029829.1">
    <property type="nucleotide sequence ID" value="NZ_KB849755.1"/>
</dbReference>
<sequence>MNLNIRHQKIGFALIVLLAMLTALDALAIDIYLPAFPEIAKSLSVNLNEMQQTLSIFLIGLAIGQGIYGPLLERFGRKLPLIIGVLIFIIGSLIASFASSLELLLTARFLQALGAAAGLVTPRAIISDLCNEQEAAKNFSILMQVMMVAPIVAPIVGSYLIQHNSWQIIFYTLAGLGTILLLWSIRSLPETCAPEKRQALDFKNIFNSYRSICSNHAYLYFTLASGFLFGGFFFYISNSPYIFIQHYQLNSSHFSYLFAFNAFCFIVTGQISIWLLNQFWSAYKILKLGLSIFSIASIGLCLSSLFGQPTLIEYILTLGLTIWSTGFLFGNLTALAMQQAERHLTGVASSFMGLIQYALGAMIGFLASLMPEHISVLPLTLLLCGLLMFTLSIYANKMSKYEKTTSLNY</sequence>
<keyword evidence="11" id="KW-1185">Reference proteome</keyword>
<comment type="similarity">
    <text evidence="2 8">Belongs to the major facilitator superfamily. Bcr/CmlA family.</text>
</comment>
<feature type="transmembrane region" description="Helical" evidence="8">
    <location>
        <begin position="288"/>
        <end position="308"/>
    </location>
</feature>
<feature type="transmembrane region" description="Helical" evidence="8">
    <location>
        <begin position="217"/>
        <end position="236"/>
    </location>
</feature>
<dbReference type="PATRIC" id="fig|1217650.3.peg.893"/>
<reference evidence="10 11" key="1">
    <citation type="submission" date="2013-02" db="EMBL/GenBank/DDBJ databases">
        <title>The Genome Sequence of Acinetobacter bereziniae CIP 70.12.</title>
        <authorList>
            <consortium name="The Broad Institute Genome Sequencing Platform"/>
            <consortium name="The Broad Institute Genome Sequencing Center for Infectious Disease"/>
            <person name="Cerqueira G."/>
            <person name="Feldgarden M."/>
            <person name="Courvalin P."/>
            <person name="Perichon B."/>
            <person name="Grillot-Courvalin C."/>
            <person name="Clermont D."/>
            <person name="Rocha E."/>
            <person name="Yoon E.-J."/>
            <person name="Nemec A."/>
            <person name="Walker B."/>
            <person name="Young S.K."/>
            <person name="Zeng Q."/>
            <person name="Gargeya S."/>
            <person name="Fitzgerald M."/>
            <person name="Haas B."/>
            <person name="Abouelleil A."/>
            <person name="Alvarado L."/>
            <person name="Arachchi H.M."/>
            <person name="Berlin A.M."/>
            <person name="Chapman S.B."/>
            <person name="Dewar J."/>
            <person name="Goldberg J."/>
            <person name="Griggs A."/>
            <person name="Gujja S."/>
            <person name="Hansen M."/>
            <person name="Howarth C."/>
            <person name="Imamovic A."/>
            <person name="Larimer J."/>
            <person name="McCowan C."/>
            <person name="Murphy C."/>
            <person name="Neiman D."/>
            <person name="Pearson M."/>
            <person name="Priest M."/>
            <person name="Roberts A."/>
            <person name="Saif S."/>
            <person name="Shea T."/>
            <person name="Sisk P."/>
            <person name="Sykes S."/>
            <person name="Wortman J."/>
            <person name="Nusbaum C."/>
            <person name="Birren B."/>
        </authorList>
    </citation>
    <scope>NUCLEOTIDE SEQUENCE [LARGE SCALE GENOMIC DNA]</scope>
    <source>
        <strain evidence="10 11">CIP 70.12</strain>
    </source>
</reference>
<proteinExistence type="inferred from homology"/>
<feature type="transmembrane region" description="Helical" evidence="8">
    <location>
        <begin position="105"/>
        <end position="126"/>
    </location>
</feature>
<organism evidence="10 11">
    <name type="scientific">Acinetobacter bereziniae LMG 1003 = CIP 70.12</name>
    <dbReference type="NCBI Taxonomy" id="981324"/>
    <lineage>
        <taxon>Bacteria</taxon>
        <taxon>Pseudomonadati</taxon>
        <taxon>Pseudomonadota</taxon>
        <taxon>Gammaproteobacteria</taxon>
        <taxon>Moraxellales</taxon>
        <taxon>Moraxellaceae</taxon>
        <taxon>Acinetobacter</taxon>
    </lineage>
</organism>
<dbReference type="PANTHER" id="PTHR23502">
    <property type="entry name" value="MAJOR FACILITATOR SUPERFAMILY"/>
    <property type="match status" value="1"/>
</dbReference>
<feature type="transmembrane region" description="Helical" evidence="8">
    <location>
        <begin position="79"/>
        <end position="99"/>
    </location>
</feature>
<dbReference type="Proteomes" id="UP000013251">
    <property type="component" value="Unassembled WGS sequence"/>
</dbReference>
<evidence type="ECO:0000313" key="10">
    <source>
        <dbReference type="EMBL" id="ENW00283.1"/>
    </source>
</evidence>
<feature type="transmembrane region" description="Helical" evidence="8">
    <location>
        <begin position="12"/>
        <end position="33"/>
    </location>
</feature>
<gene>
    <name evidence="10" type="ORF">F938_00927</name>
</gene>